<dbReference type="SUPFAM" id="SSF57440">
    <property type="entry name" value="Kringle-like"/>
    <property type="match status" value="2"/>
</dbReference>
<dbReference type="Proteomes" id="UP000675881">
    <property type="component" value="Chromosome 14"/>
</dbReference>
<feature type="disulfide bond" evidence="3">
    <location>
        <begin position="111"/>
        <end position="138"/>
    </location>
</feature>
<comment type="caution">
    <text evidence="3">Lacks conserved residue(s) required for the propagation of feature annotation.</text>
</comment>
<keyword evidence="2 3" id="KW-1015">Disulfide bond</keyword>
<protein>
    <submittedName>
        <fullName evidence="5">(salmon louse) hypothetical protein</fullName>
    </submittedName>
</protein>
<dbReference type="OrthoDB" id="406838at2759"/>
<gene>
    <name evidence="5" type="ORF">LSAA_5732</name>
</gene>
<dbReference type="InterPro" id="IPR000562">
    <property type="entry name" value="FN_type2_dom"/>
</dbReference>
<name>A0A7R8CNZ8_LEPSM</name>
<evidence type="ECO:0000256" key="2">
    <source>
        <dbReference type="ARBA" id="ARBA00023157"/>
    </source>
</evidence>
<dbReference type="EMBL" id="HG994593">
    <property type="protein sequence ID" value="CAF2835515.1"/>
    <property type="molecule type" value="Genomic_DNA"/>
</dbReference>
<reference evidence="5" key="1">
    <citation type="submission" date="2021-02" db="EMBL/GenBank/DDBJ databases">
        <authorList>
            <person name="Bekaert M."/>
        </authorList>
    </citation>
    <scope>NUCLEOTIDE SEQUENCE</scope>
    <source>
        <strain evidence="5">IoA-00</strain>
    </source>
</reference>
<dbReference type="Pfam" id="PF00040">
    <property type="entry name" value="fn2"/>
    <property type="match status" value="2"/>
</dbReference>
<proteinExistence type="predicted"/>
<keyword evidence="1" id="KW-0677">Repeat</keyword>
<organism evidence="5 6">
    <name type="scientific">Lepeophtheirus salmonis</name>
    <name type="common">Salmon louse</name>
    <name type="synonym">Caligus salmonis</name>
    <dbReference type="NCBI Taxonomy" id="72036"/>
    <lineage>
        <taxon>Eukaryota</taxon>
        <taxon>Metazoa</taxon>
        <taxon>Ecdysozoa</taxon>
        <taxon>Arthropoda</taxon>
        <taxon>Crustacea</taxon>
        <taxon>Multicrustacea</taxon>
        <taxon>Hexanauplia</taxon>
        <taxon>Copepoda</taxon>
        <taxon>Siphonostomatoida</taxon>
        <taxon>Caligidae</taxon>
        <taxon>Lepeophtheirus</taxon>
    </lineage>
</organism>
<dbReference type="InterPro" id="IPR036943">
    <property type="entry name" value="FN_type2_sf"/>
</dbReference>
<accession>A0A7R8CNZ8</accession>
<evidence type="ECO:0000313" key="5">
    <source>
        <dbReference type="EMBL" id="CAF2835515.1"/>
    </source>
</evidence>
<feature type="domain" description="Fibronectin type-II" evidence="4">
    <location>
        <begin position="92"/>
        <end position="140"/>
    </location>
</feature>
<keyword evidence="6" id="KW-1185">Reference proteome</keyword>
<evidence type="ECO:0000259" key="4">
    <source>
        <dbReference type="PROSITE" id="PS51092"/>
    </source>
</evidence>
<dbReference type="Gene3D" id="2.10.10.10">
    <property type="entry name" value="Fibronectin, type II, collagen-binding"/>
    <property type="match status" value="2"/>
</dbReference>
<evidence type="ECO:0000256" key="3">
    <source>
        <dbReference type="PROSITE-ProRule" id="PRU00479"/>
    </source>
</evidence>
<sequence length="194" mass="21011">MSSTQGEVLPTNHFRHSVHSTSVSSQTCQTASGPCVFPFKYLGVSYSECTMMDSTLPWCATSVDAGRTYTNYDYCPPSCAQSPTTAGGCQTVDGVNCIFPFVYQGTTYSNCTNADFGSTFWCATAVGTGNVYTTYGVCSPGCLTSAATTACKTSNVWSKVLFHGLSSWSNCTSSDNDYNYDNNYYYYHAKGIIY</sequence>
<dbReference type="PROSITE" id="PS51092">
    <property type="entry name" value="FN2_2"/>
    <property type="match status" value="2"/>
</dbReference>
<dbReference type="InterPro" id="IPR013806">
    <property type="entry name" value="Kringle-like"/>
</dbReference>
<feature type="domain" description="Fibronectin type-II" evidence="4">
    <location>
        <begin position="30"/>
        <end position="77"/>
    </location>
</feature>
<dbReference type="AlphaFoldDB" id="A0A7R8CNZ8"/>
<evidence type="ECO:0000313" key="6">
    <source>
        <dbReference type="Proteomes" id="UP000675881"/>
    </source>
</evidence>
<evidence type="ECO:0000256" key="1">
    <source>
        <dbReference type="ARBA" id="ARBA00022737"/>
    </source>
</evidence>
<dbReference type="SMART" id="SM00059">
    <property type="entry name" value="FN2"/>
    <property type="match status" value="2"/>
</dbReference>